<name>A0A4Z1H247_9HELO</name>
<dbReference type="AlphaFoldDB" id="A0A4Z1H247"/>
<protein>
    <submittedName>
        <fullName evidence="1">Uncharacterized protein</fullName>
    </submittedName>
</protein>
<sequence length="200" mass="22650">MYCLSPALELNKQQRICPLQYSGDRTNLPKRLKSPRIPISSRLSIRHPDSRLSASAWYITNLFTRTMLCPICGWNNMSHRARCETETCKALLSTKDFHEYYNVTNKERSTTKMAPIEHYIGTSDGKEVAGVPDGEMKDVVIQIRLFDFRALIVVAENCGKNACRMVPSCEHRGVKISFAQKDPDDVLEGSYKATETAVFP</sequence>
<evidence type="ECO:0000313" key="1">
    <source>
        <dbReference type="EMBL" id="TGO39507.1"/>
    </source>
</evidence>
<proteinExistence type="predicted"/>
<evidence type="ECO:0000313" key="2">
    <source>
        <dbReference type="Proteomes" id="UP000297814"/>
    </source>
</evidence>
<organism evidence="1 2">
    <name type="scientific">Botrytis hyacinthi</name>
    <dbReference type="NCBI Taxonomy" id="278943"/>
    <lineage>
        <taxon>Eukaryota</taxon>
        <taxon>Fungi</taxon>
        <taxon>Dikarya</taxon>
        <taxon>Ascomycota</taxon>
        <taxon>Pezizomycotina</taxon>
        <taxon>Leotiomycetes</taxon>
        <taxon>Helotiales</taxon>
        <taxon>Sclerotiniaceae</taxon>
        <taxon>Botrytis</taxon>
    </lineage>
</organism>
<dbReference type="Proteomes" id="UP000297814">
    <property type="component" value="Unassembled WGS sequence"/>
</dbReference>
<reference evidence="1 2" key="1">
    <citation type="submission" date="2017-12" db="EMBL/GenBank/DDBJ databases">
        <title>Comparative genomics of Botrytis spp.</title>
        <authorList>
            <person name="Valero-Jimenez C.A."/>
            <person name="Tapia P."/>
            <person name="Veloso J."/>
            <person name="Silva-Moreno E."/>
            <person name="Staats M."/>
            <person name="Valdes J.H."/>
            <person name="Van Kan J.A.L."/>
        </authorList>
    </citation>
    <scope>NUCLEOTIDE SEQUENCE [LARGE SCALE GENOMIC DNA]</scope>
    <source>
        <strain evidence="1 2">Bh0001</strain>
    </source>
</reference>
<keyword evidence="2" id="KW-1185">Reference proteome</keyword>
<comment type="caution">
    <text evidence="1">The sequence shown here is derived from an EMBL/GenBank/DDBJ whole genome shotgun (WGS) entry which is preliminary data.</text>
</comment>
<gene>
    <name evidence="1" type="ORF">BHYA_0052g00060</name>
</gene>
<accession>A0A4Z1H247</accession>
<dbReference type="EMBL" id="PQXK01000052">
    <property type="protein sequence ID" value="TGO39507.1"/>
    <property type="molecule type" value="Genomic_DNA"/>
</dbReference>